<evidence type="ECO:0000256" key="2">
    <source>
        <dbReference type="ARBA" id="ARBA00012438"/>
    </source>
</evidence>
<comment type="caution">
    <text evidence="9">The sequence shown here is derived from an EMBL/GenBank/DDBJ whole genome shotgun (WGS) entry which is preliminary data.</text>
</comment>
<dbReference type="InterPro" id="IPR004358">
    <property type="entry name" value="Sig_transdc_His_kin-like_C"/>
</dbReference>
<evidence type="ECO:0000259" key="8">
    <source>
        <dbReference type="PROSITE" id="PS50113"/>
    </source>
</evidence>
<reference evidence="10" key="1">
    <citation type="submission" date="2016-04" db="EMBL/GenBank/DDBJ databases">
        <authorList>
            <person name="Chen L."/>
            <person name="Zhuang W."/>
            <person name="Wang G."/>
        </authorList>
    </citation>
    <scope>NUCLEOTIDE SEQUENCE [LARGE SCALE GENOMIC DNA]</scope>
    <source>
        <strain evidence="10">17621</strain>
    </source>
</reference>
<name>A0A1V9EJR4_9BACT</name>
<dbReference type="PANTHER" id="PTHR43304:SF1">
    <property type="entry name" value="PAC DOMAIN-CONTAINING PROTEIN"/>
    <property type="match status" value="1"/>
</dbReference>
<sequence length="381" mass="43899">MMRTEELKKSEERYHKMVEEVEDYAILMLDREGTIINWNKGAEKIKGYKEEEIVGKNFQEFYLPEDRRKGLPLQLLRLAKDAGKALHEGWRKRKDGSVFWGSIVLTAIHDNEGHIIGFTKVTRDLTERKLAEDQLKDYLRKLEFQNKELEQFVYAASHDLKEPLRKINLYINYIADQPGNQLDSKSKDYINRSLKAAERMKTLIEDLLIYSRSTVNADNFEQVDLNTIVEEIIHSHNEEFGEEKGEIIAEKLPVVPGVPFQLKQLFFNLINNAVKYKHPDRNVVIKISCKLVNGIDIKAPNLENNRQYYKISVVDNGIGFEQAYAVRVFEIFQRLNNSTNTKGSGIGLSIVKKIVQNYKGAIVATGEPDKGACFTIYLPKN</sequence>
<dbReference type="NCBIfam" id="TIGR00229">
    <property type="entry name" value="sensory_box"/>
    <property type="match status" value="1"/>
</dbReference>
<evidence type="ECO:0000256" key="1">
    <source>
        <dbReference type="ARBA" id="ARBA00000085"/>
    </source>
</evidence>
<evidence type="ECO:0000256" key="3">
    <source>
        <dbReference type="ARBA" id="ARBA00022553"/>
    </source>
</evidence>
<dbReference type="Pfam" id="PF00512">
    <property type="entry name" value="HisKA"/>
    <property type="match status" value="1"/>
</dbReference>
<keyword evidence="3" id="KW-0597">Phosphoprotein</keyword>
<evidence type="ECO:0000313" key="9">
    <source>
        <dbReference type="EMBL" id="OQP46292.1"/>
    </source>
</evidence>
<dbReference type="InterPro" id="IPR003661">
    <property type="entry name" value="HisK_dim/P_dom"/>
</dbReference>
<dbReference type="InterPro" id="IPR052162">
    <property type="entry name" value="Sensor_kinase/Photoreceptor"/>
</dbReference>
<keyword evidence="4" id="KW-0808">Transferase</keyword>
<feature type="domain" description="PAS" evidence="7">
    <location>
        <begin position="10"/>
        <end position="67"/>
    </location>
</feature>
<keyword evidence="10" id="KW-1185">Reference proteome</keyword>
<gene>
    <name evidence="9" type="ORF">A4H97_31470</name>
</gene>
<dbReference type="STRING" id="354355.SAMN05660816_06454"/>
<evidence type="ECO:0000256" key="4">
    <source>
        <dbReference type="ARBA" id="ARBA00022679"/>
    </source>
</evidence>
<dbReference type="InterPro" id="IPR000014">
    <property type="entry name" value="PAS"/>
</dbReference>
<proteinExistence type="predicted"/>
<dbReference type="Gene3D" id="3.30.450.20">
    <property type="entry name" value="PAS domain"/>
    <property type="match status" value="1"/>
</dbReference>
<keyword evidence="5" id="KW-0418">Kinase</keyword>
<dbReference type="PROSITE" id="PS50112">
    <property type="entry name" value="PAS"/>
    <property type="match status" value="1"/>
</dbReference>
<dbReference type="InterPro" id="IPR035965">
    <property type="entry name" value="PAS-like_dom_sf"/>
</dbReference>
<feature type="domain" description="Histidine kinase" evidence="6">
    <location>
        <begin position="155"/>
        <end position="381"/>
    </location>
</feature>
<dbReference type="SMART" id="SM00387">
    <property type="entry name" value="HATPase_c"/>
    <property type="match status" value="1"/>
</dbReference>
<dbReference type="PRINTS" id="PR00344">
    <property type="entry name" value="BCTRLSENSOR"/>
</dbReference>
<dbReference type="PANTHER" id="PTHR43304">
    <property type="entry name" value="PHYTOCHROME-LIKE PROTEIN CPH1"/>
    <property type="match status" value="1"/>
</dbReference>
<dbReference type="InterPro" id="IPR005467">
    <property type="entry name" value="His_kinase_dom"/>
</dbReference>
<evidence type="ECO:0000259" key="6">
    <source>
        <dbReference type="PROSITE" id="PS50109"/>
    </source>
</evidence>
<dbReference type="Gene3D" id="3.30.565.10">
    <property type="entry name" value="Histidine kinase-like ATPase, C-terminal domain"/>
    <property type="match status" value="1"/>
</dbReference>
<dbReference type="InterPro" id="IPR000700">
    <property type="entry name" value="PAS-assoc_C"/>
</dbReference>
<dbReference type="InterPro" id="IPR036890">
    <property type="entry name" value="HATPase_C_sf"/>
</dbReference>
<protein>
    <recommendedName>
        <fullName evidence="2">histidine kinase</fullName>
        <ecNumber evidence="2">2.7.13.3</ecNumber>
    </recommendedName>
</protein>
<dbReference type="Proteomes" id="UP000192610">
    <property type="component" value="Unassembled WGS sequence"/>
</dbReference>
<dbReference type="InterPro" id="IPR036097">
    <property type="entry name" value="HisK_dim/P_sf"/>
</dbReference>
<dbReference type="SUPFAM" id="SSF55874">
    <property type="entry name" value="ATPase domain of HSP90 chaperone/DNA topoisomerase II/histidine kinase"/>
    <property type="match status" value="1"/>
</dbReference>
<dbReference type="PROSITE" id="PS50113">
    <property type="entry name" value="PAC"/>
    <property type="match status" value="1"/>
</dbReference>
<evidence type="ECO:0000313" key="10">
    <source>
        <dbReference type="Proteomes" id="UP000192610"/>
    </source>
</evidence>
<dbReference type="SUPFAM" id="SSF55785">
    <property type="entry name" value="PYP-like sensor domain (PAS domain)"/>
    <property type="match status" value="1"/>
</dbReference>
<dbReference type="CDD" id="cd00082">
    <property type="entry name" value="HisKA"/>
    <property type="match status" value="1"/>
</dbReference>
<feature type="domain" description="PAC" evidence="8">
    <location>
        <begin position="85"/>
        <end position="137"/>
    </location>
</feature>
<dbReference type="SMART" id="SM00091">
    <property type="entry name" value="PAS"/>
    <property type="match status" value="1"/>
</dbReference>
<dbReference type="SUPFAM" id="SSF47384">
    <property type="entry name" value="Homodimeric domain of signal transducing histidine kinase"/>
    <property type="match status" value="1"/>
</dbReference>
<dbReference type="EC" id="2.7.13.3" evidence="2"/>
<accession>A0A1V9EJR4</accession>
<evidence type="ECO:0000256" key="5">
    <source>
        <dbReference type="ARBA" id="ARBA00022777"/>
    </source>
</evidence>
<dbReference type="GO" id="GO:0000155">
    <property type="term" value="F:phosphorelay sensor kinase activity"/>
    <property type="evidence" value="ECO:0007669"/>
    <property type="project" value="InterPro"/>
</dbReference>
<dbReference type="EMBL" id="LVXG01000024">
    <property type="protein sequence ID" value="OQP46292.1"/>
    <property type="molecule type" value="Genomic_DNA"/>
</dbReference>
<dbReference type="PROSITE" id="PS50109">
    <property type="entry name" value="HIS_KIN"/>
    <property type="match status" value="1"/>
</dbReference>
<dbReference type="AlphaFoldDB" id="A0A1V9EJR4"/>
<dbReference type="Pfam" id="PF02518">
    <property type="entry name" value="HATPase_c"/>
    <property type="match status" value="1"/>
</dbReference>
<dbReference type="Pfam" id="PF13426">
    <property type="entry name" value="PAS_9"/>
    <property type="match status" value="1"/>
</dbReference>
<dbReference type="Gene3D" id="1.10.287.130">
    <property type="match status" value="1"/>
</dbReference>
<comment type="catalytic activity">
    <reaction evidence="1">
        <text>ATP + protein L-histidine = ADP + protein N-phospho-L-histidine.</text>
        <dbReference type="EC" id="2.7.13.3"/>
    </reaction>
</comment>
<dbReference type="InterPro" id="IPR003594">
    <property type="entry name" value="HATPase_dom"/>
</dbReference>
<evidence type="ECO:0000259" key="7">
    <source>
        <dbReference type="PROSITE" id="PS50112"/>
    </source>
</evidence>
<organism evidence="9 10">
    <name type="scientific">Niastella yeongjuensis</name>
    <dbReference type="NCBI Taxonomy" id="354355"/>
    <lineage>
        <taxon>Bacteria</taxon>
        <taxon>Pseudomonadati</taxon>
        <taxon>Bacteroidota</taxon>
        <taxon>Chitinophagia</taxon>
        <taxon>Chitinophagales</taxon>
        <taxon>Chitinophagaceae</taxon>
        <taxon>Niastella</taxon>
    </lineage>
</organism>
<dbReference type="SMART" id="SM00388">
    <property type="entry name" value="HisKA"/>
    <property type="match status" value="1"/>
</dbReference>
<dbReference type="CDD" id="cd00130">
    <property type="entry name" value="PAS"/>
    <property type="match status" value="1"/>
</dbReference>